<dbReference type="PANTHER" id="PTHR43805:SF1">
    <property type="entry name" value="GP-PDE DOMAIN-CONTAINING PROTEIN"/>
    <property type="match status" value="1"/>
</dbReference>
<dbReference type="InterPro" id="IPR030395">
    <property type="entry name" value="GP_PDE_dom"/>
</dbReference>
<feature type="chain" id="PRO_5046178390" evidence="1">
    <location>
        <begin position="20"/>
        <end position="289"/>
    </location>
</feature>
<evidence type="ECO:0000256" key="1">
    <source>
        <dbReference type="SAM" id="SignalP"/>
    </source>
</evidence>
<feature type="domain" description="GP-PDE" evidence="2">
    <location>
        <begin position="31"/>
        <end position="281"/>
    </location>
</feature>
<reference evidence="3" key="1">
    <citation type="submission" date="2022-07" db="EMBL/GenBank/DDBJ databases">
        <title>Complete Genome Sequence of the Radioresistant Bacterium Deinococcus aetherius ST0316, Isolated from the Air Dust collected in Lower Stratosphere above Japan.</title>
        <authorList>
            <person name="Satoh K."/>
            <person name="Hagiwara K."/>
            <person name="Katsumata K."/>
            <person name="Kubo A."/>
            <person name="Yokobori S."/>
            <person name="Yamagishi A."/>
            <person name="Oono Y."/>
            <person name="Narumi I."/>
        </authorList>
    </citation>
    <scope>NUCLEOTIDE SEQUENCE</scope>
    <source>
        <strain evidence="3">ST0316</strain>
    </source>
</reference>
<evidence type="ECO:0000259" key="2">
    <source>
        <dbReference type="PROSITE" id="PS51704"/>
    </source>
</evidence>
<sequence length="289" mass="31260">MRSPLLALLVLLLSGCKAASPPPNPFLQGRTLSIAHQGGEGVRPSNTMLAYRHAVRLGVDMLEMDMHATRDGELVMSHDPTLDRLTDTRGRIADMTLGQVLAADAGDRFSPDGGRTFPYRGRGVRVAQLSEVLAAFPNTLLTVELKQETPSVAAPFCRALRQAGATSRVIAASFSDRALGEFRKECPEVATSMTERELRPLVLLSKVGLARQARLPGRVAQVPVRAGGITVVTPSFVHAMHRRGVAVQVWTINDPCEMRRLIRMGVDGIITDRPDLLKTVLAEEGQAGS</sequence>
<dbReference type="RefSeq" id="WP_264774878.1">
    <property type="nucleotide sequence ID" value="NZ_AP026560.1"/>
</dbReference>
<dbReference type="Proteomes" id="UP001064971">
    <property type="component" value="Chromosome"/>
</dbReference>
<gene>
    <name evidence="3" type="ORF">DAETH_21390</name>
</gene>
<protein>
    <submittedName>
        <fullName evidence="3">Glycerophosphoryl diester phosphodiesterase</fullName>
    </submittedName>
</protein>
<dbReference type="Pfam" id="PF03009">
    <property type="entry name" value="GDPD"/>
    <property type="match status" value="1"/>
</dbReference>
<name>A0ABN6RFN6_9DEIO</name>
<dbReference type="InterPro" id="IPR017946">
    <property type="entry name" value="PLC-like_Pdiesterase_TIM-brl"/>
</dbReference>
<accession>A0ABN6RFN6</accession>
<dbReference type="EMBL" id="AP026560">
    <property type="protein sequence ID" value="BDP42170.1"/>
    <property type="molecule type" value="Genomic_DNA"/>
</dbReference>
<feature type="signal peptide" evidence="1">
    <location>
        <begin position="1"/>
        <end position="19"/>
    </location>
</feature>
<dbReference type="PROSITE" id="PS51257">
    <property type="entry name" value="PROKAR_LIPOPROTEIN"/>
    <property type="match status" value="1"/>
</dbReference>
<evidence type="ECO:0000313" key="4">
    <source>
        <dbReference type="Proteomes" id="UP001064971"/>
    </source>
</evidence>
<proteinExistence type="predicted"/>
<dbReference type="CDD" id="cd08561">
    <property type="entry name" value="GDPD_cytoplasmic_ScUgpQ2_like"/>
    <property type="match status" value="1"/>
</dbReference>
<dbReference type="SUPFAM" id="SSF51695">
    <property type="entry name" value="PLC-like phosphodiesterases"/>
    <property type="match status" value="1"/>
</dbReference>
<evidence type="ECO:0000313" key="3">
    <source>
        <dbReference type="EMBL" id="BDP42170.1"/>
    </source>
</evidence>
<dbReference type="PANTHER" id="PTHR43805">
    <property type="entry name" value="GLYCEROPHOSPHORYL DIESTER PHOSPHODIESTERASE"/>
    <property type="match status" value="1"/>
</dbReference>
<dbReference type="PROSITE" id="PS51704">
    <property type="entry name" value="GP_PDE"/>
    <property type="match status" value="1"/>
</dbReference>
<keyword evidence="4" id="KW-1185">Reference proteome</keyword>
<keyword evidence="1" id="KW-0732">Signal</keyword>
<organism evidence="3 4">
    <name type="scientific">Deinococcus aetherius</name>
    <dbReference type="NCBI Taxonomy" id="200252"/>
    <lineage>
        <taxon>Bacteria</taxon>
        <taxon>Thermotogati</taxon>
        <taxon>Deinococcota</taxon>
        <taxon>Deinococci</taxon>
        <taxon>Deinococcales</taxon>
        <taxon>Deinococcaceae</taxon>
        <taxon>Deinococcus</taxon>
    </lineage>
</organism>
<dbReference type="Gene3D" id="3.20.20.190">
    <property type="entry name" value="Phosphatidylinositol (PI) phosphodiesterase"/>
    <property type="match status" value="1"/>
</dbReference>